<name>A0A290QE11_9BACT</name>
<dbReference type="AlphaFoldDB" id="A0A290QE11"/>
<evidence type="ECO:0000313" key="2">
    <source>
        <dbReference type="Proteomes" id="UP000217265"/>
    </source>
</evidence>
<dbReference type="PROSITE" id="PS51318">
    <property type="entry name" value="TAT"/>
    <property type="match status" value="1"/>
</dbReference>
<keyword evidence="2" id="KW-1185">Reference proteome</keyword>
<dbReference type="Pfam" id="PF07394">
    <property type="entry name" value="DUF1501"/>
    <property type="match status" value="1"/>
</dbReference>
<dbReference type="OrthoDB" id="9779968at2"/>
<dbReference type="KEGG" id="vbh:CMV30_16755"/>
<dbReference type="InterPro" id="IPR010869">
    <property type="entry name" value="DUF1501"/>
</dbReference>
<gene>
    <name evidence="1" type="ORF">CMV30_16755</name>
</gene>
<dbReference type="RefSeq" id="WP_096057089.1">
    <property type="nucleotide sequence ID" value="NZ_CP023344.1"/>
</dbReference>
<reference evidence="1 2" key="1">
    <citation type="submission" date="2017-09" db="EMBL/GenBank/DDBJ databases">
        <title>Complete genome sequence of Verrucomicrobial strain HZ-65, isolated from freshwater.</title>
        <authorList>
            <person name="Choi A."/>
        </authorList>
    </citation>
    <scope>NUCLEOTIDE SEQUENCE [LARGE SCALE GENOMIC DNA]</scope>
    <source>
        <strain evidence="1 2">HZ-65</strain>
    </source>
</reference>
<sequence>MNNSPHFLPTTRREFLRFSGSGIGLLAFSNFAPSFLVQSTLAATPRPEKDRSILVLVQLAGGNDGLNTVIPFEDANYYRLRPTIGIAKDQALRLSDTLGLHPACTAMHELFKGGKLGVIQNVGYPNPNRSHFRSTEIWESGSDSNQILSSGWIGRFLDNTCSGTPVADNDPTAIHLSGEVPQTFLADQAHQTFGLNPNTIGRRENKQNMEFLERLVHQPSADHDEHGNNSFLKQTMMDALVTEKRVQKVLGGYQPASTYPGNPFAQSLKSVAALIAAGLSTRVYFVSLGGFDTHANQANLHQNLMKTLSDGLAAFQKDLEAHKLDDQVTTMTFSEFGRRPMENESKGTDHGTAAPLFVMGSKIKGGLHGTAPDLNLARNQDLTYTTDFRQVYATMLDRWFSCPTDQILGKSYQPLGFI</sequence>
<dbReference type="PANTHER" id="PTHR43737">
    <property type="entry name" value="BLL7424 PROTEIN"/>
    <property type="match status" value="1"/>
</dbReference>
<proteinExistence type="predicted"/>
<dbReference type="InterPro" id="IPR006311">
    <property type="entry name" value="TAT_signal"/>
</dbReference>
<dbReference type="Proteomes" id="UP000217265">
    <property type="component" value="Chromosome"/>
</dbReference>
<dbReference type="PANTHER" id="PTHR43737:SF1">
    <property type="entry name" value="DUF1501 DOMAIN-CONTAINING PROTEIN"/>
    <property type="match status" value="1"/>
</dbReference>
<dbReference type="EMBL" id="CP023344">
    <property type="protein sequence ID" value="ATC65460.1"/>
    <property type="molecule type" value="Genomic_DNA"/>
</dbReference>
<protein>
    <submittedName>
        <fullName evidence="1">Twin-arginine translocation pathway signal protein</fullName>
    </submittedName>
</protein>
<organism evidence="1 2">
    <name type="scientific">Nibricoccus aquaticus</name>
    <dbReference type="NCBI Taxonomy" id="2576891"/>
    <lineage>
        <taxon>Bacteria</taxon>
        <taxon>Pseudomonadati</taxon>
        <taxon>Verrucomicrobiota</taxon>
        <taxon>Opitutia</taxon>
        <taxon>Opitutales</taxon>
        <taxon>Opitutaceae</taxon>
        <taxon>Nibricoccus</taxon>
    </lineage>
</organism>
<accession>A0A290QE11</accession>
<evidence type="ECO:0000313" key="1">
    <source>
        <dbReference type="EMBL" id="ATC65460.1"/>
    </source>
</evidence>